<dbReference type="EMBL" id="AMQM01009265">
    <property type="status" value="NOT_ANNOTATED_CDS"/>
    <property type="molecule type" value="Genomic_DNA"/>
</dbReference>
<gene>
    <name evidence="4" type="primary">20213252</name>
    <name evidence="3" type="ORF">HELRODRAFT_195080</name>
</gene>
<dbReference type="PANTHER" id="PTHR46575:SF1">
    <property type="entry name" value="AMYLOID PROTEIN-BINDING PROTEIN 2"/>
    <property type="match status" value="1"/>
</dbReference>
<dbReference type="Pfam" id="PF13424">
    <property type="entry name" value="TPR_12"/>
    <property type="match status" value="1"/>
</dbReference>
<evidence type="ECO:0000313" key="5">
    <source>
        <dbReference type="Proteomes" id="UP000015101"/>
    </source>
</evidence>
<dbReference type="HOGENOM" id="CLU_596240_0_0_1"/>
<dbReference type="GO" id="GO:0006886">
    <property type="term" value="P:intracellular protein transport"/>
    <property type="evidence" value="ECO:0007669"/>
    <property type="project" value="InterPro"/>
</dbReference>
<dbReference type="EMBL" id="AMQM01009263">
    <property type="status" value="NOT_ANNOTATED_CDS"/>
    <property type="molecule type" value="Genomic_DNA"/>
</dbReference>
<reference evidence="5" key="1">
    <citation type="submission" date="2012-12" db="EMBL/GenBank/DDBJ databases">
        <authorList>
            <person name="Hellsten U."/>
            <person name="Grimwood J."/>
            <person name="Chapman J.A."/>
            <person name="Shapiro H."/>
            <person name="Aerts A."/>
            <person name="Otillar R.P."/>
            <person name="Terry A.Y."/>
            <person name="Boore J.L."/>
            <person name="Simakov O."/>
            <person name="Marletaz F."/>
            <person name="Cho S.-J."/>
            <person name="Edsinger-Gonzales E."/>
            <person name="Havlak P."/>
            <person name="Kuo D.-H."/>
            <person name="Larsson T."/>
            <person name="Lv J."/>
            <person name="Arendt D."/>
            <person name="Savage R."/>
            <person name="Osoegawa K."/>
            <person name="de Jong P."/>
            <person name="Lindberg D.R."/>
            <person name="Seaver E.C."/>
            <person name="Weisblat D.A."/>
            <person name="Putnam N.H."/>
            <person name="Grigoriev I.V."/>
            <person name="Rokhsar D.S."/>
        </authorList>
    </citation>
    <scope>NUCLEOTIDE SEQUENCE</scope>
</reference>
<organism evidence="4 5">
    <name type="scientific">Helobdella robusta</name>
    <name type="common">Californian leech</name>
    <dbReference type="NCBI Taxonomy" id="6412"/>
    <lineage>
        <taxon>Eukaryota</taxon>
        <taxon>Metazoa</taxon>
        <taxon>Spiralia</taxon>
        <taxon>Lophotrochozoa</taxon>
        <taxon>Annelida</taxon>
        <taxon>Clitellata</taxon>
        <taxon>Hirudinea</taxon>
        <taxon>Rhynchobdellida</taxon>
        <taxon>Glossiphoniidae</taxon>
        <taxon>Helobdella</taxon>
    </lineage>
</organism>
<dbReference type="InterPro" id="IPR011990">
    <property type="entry name" value="TPR-like_helical_dom_sf"/>
</dbReference>
<keyword evidence="5" id="KW-1185">Reference proteome</keyword>
<dbReference type="CTD" id="20213252"/>
<feature type="region of interest" description="Disordered" evidence="2">
    <location>
        <begin position="353"/>
        <end position="380"/>
    </location>
</feature>
<dbReference type="InterPro" id="IPR042476">
    <property type="entry name" value="APPBP2"/>
</dbReference>
<dbReference type="KEGG" id="hro:HELRODRAFT_195080"/>
<dbReference type="RefSeq" id="XP_009014444.1">
    <property type="nucleotide sequence ID" value="XM_009016196.1"/>
</dbReference>
<dbReference type="EnsemblMetazoa" id="HelroT195080">
    <property type="protein sequence ID" value="HelroP195080"/>
    <property type="gene ID" value="HelroG195080"/>
</dbReference>
<reference evidence="3 5" key="2">
    <citation type="journal article" date="2013" name="Nature">
        <title>Insights into bilaterian evolution from three spiralian genomes.</title>
        <authorList>
            <person name="Simakov O."/>
            <person name="Marletaz F."/>
            <person name="Cho S.J."/>
            <person name="Edsinger-Gonzales E."/>
            <person name="Havlak P."/>
            <person name="Hellsten U."/>
            <person name="Kuo D.H."/>
            <person name="Larsson T."/>
            <person name="Lv J."/>
            <person name="Arendt D."/>
            <person name="Savage R."/>
            <person name="Osoegawa K."/>
            <person name="de Jong P."/>
            <person name="Grimwood J."/>
            <person name="Chapman J.A."/>
            <person name="Shapiro H."/>
            <person name="Aerts A."/>
            <person name="Otillar R.P."/>
            <person name="Terry A.Y."/>
            <person name="Boore J.L."/>
            <person name="Grigoriev I.V."/>
            <person name="Lindberg D.R."/>
            <person name="Seaver E.C."/>
            <person name="Weisblat D.A."/>
            <person name="Putnam N.H."/>
            <person name="Rokhsar D.S."/>
        </authorList>
    </citation>
    <scope>NUCLEOTIDE SEQUENCE</scope>
</reference>
<evidence type="ECO:0000256" key="1">
    <source>
        <dbReference type="PROSITE-ProRule" id="PRU00339"/>
    </source>
</evidence>
<sequence>MNNSNNNNVLSKNKDFVMLQCLVRLKHFGKRHPKYADVLLDYGFYMLNVDRVEKSIKIYQMALDIRVAVFGGHNLHVAIAHEDLAYCTYVREYNSGNFQNAREHAEAAINILTRILPRDHLLLASSNRVKALILEEIAIESFPREKEMKLLGEAEELHLDSLHLALKAFGENNVQTAKHYGNLGRLYQSMQKYEMAEQNHLKAIDIKERLLGNEDYEVALSVGHLASLYNYDLNLFDKAECLYLRSIAIGKKLFGEGYSGLEYDYRGLIRLYQVKEDFVKVNRYTSELRNWALIRERQFNDGADDDDDGVYNNSNNNNNNNNNNVNNVNNNNNNINLLNASYNVWHYSLNRNIANNNNNKNNNNNNNNNRNCKNNNNFDHDDDDRNIITELIEQLEASPSFKKVFEKFNNAHLSDVTDTLDDDSSSSSSCCSTVASAREQDMEIYEKRKGHEQLDEQQS</sequence>
<accession>T1FWQ7</accession>
<dbReference type="SMART" id="SM00028">
    <property type="entry name" value="TPR"/>
    <property type="match status" value="1"/>
</dbReference>
<evidence type="ECO:0000313" key="4">
    <source>
        <dbReference type="EnsemblMetazoa" id="HelroP195080"/>
    </source>
</evidence>
<evidence type="ECO:0008006" key="6">
    <source>
        <dbReference type="Google" id="ProtNLM"/>
    </source>
</evidence>
<reference evidence="4" key="3">
    <citation type="submission" date="2015-06" db="UniProtKB">
        <authorList>
            <consortium name="EnsemblMetazoa"/>
        </authorList>
    </citation>
    <scope>IDENTIFICATION</scope>
</reference>
<dbReference type="OrthoDB" id="7103806at2759"/>
<dbReference type="SUPFAM" id="SSF48452">
    <property type="entry name" value="TPR-like"/>
    <property type="match status" value="1"/>
</dbReference>
<proteinExistence type="predicted"/>
<dbReference type="GeneID" id="20213252"/>
<dbReference type="Gene3D" id="1.25.40.10">
    <property type="entry name" value="Tetratricopeptide repeat domain"/>
    <property type="match status" value="2"/>
</dbReference>
<dbReference type="STRING" id="6412.T1FWQ7"/>
<feature type="compositionally biased region" description="Low complexity" evidence="2">
    <location>
        <begin position="353"/>
        <end position="377"/>
    </location>
</feature>
<evidence type="ECO:0000313" key="3">
    <source>
        <dbReference type="EMBL" id="ESO07458.1"/>
    </source>
</evidence>
<dbReference type="EMBL" id="AMQM01009264">
    <property type="status" value="NOT_ANNOTATED_CDS"/>
    <property type="molecule type" value="Genomic_DNA"/>
</dbReference>
<dbReference type="AlphaFoldDB" id="T1FWQ7"/>
<dbReference type="InParanoid" id="T1FWQ7"/>
<evidence type="ECO:0000256" key="2">
    <source>
        <dbReference type="SAM" id="MobiDB-lite"/>
    </source>
</evidence>
<dbReference type="eggNOG" id="KOG1840">
    <property type="taxonomic scope" value="Eukaryota"/>
</dbReference>
<feature type="compositionally biased region" description="Low complexity" evidence="2">
    <location>
        <begin position="310"/>
        <end position="332"/>
    </location>
</feature>
<dbReference type="EMBL" id="KB096196">
    <property type="protein sequence ID" value="ESO07458.1"/>
    <property type="molecule type" value="Genomic_DNA"/>
</dbReference>
<dbReference type="Proteomes" id="UP000015101">
    <property type="component" value="Unassembled WGS sequence"/>
</dbReference>
<dbReference type="PANTHER" id="PTHR46575">
    <property type="entry name" value="AMYLOID PROTEIN-BINDING PROTEIN 2"/>
    <property type="match status" value="1"/>
</dbReference>
<protein>
    <recommendedName>
        <fullName evidence="6">Kinesin light chain</fullName>
    </recommendedName>
</protein>
<feature type="region of interest" description="Disordered" evidence="2">
    <location>
        <begin position="304"/>
        <end position="332"/>
    </location>
</feature>
<dbReference type="OMA" id="CNKANDY"/>
<dbReference type="InterPro" id="IPR019734">
    <property type="entry name" value="TPR_rpt"/>
</dbReference>
<feature type="repeat" description="TPR" evidence="1">
    <location>
        <begin position="177"/>
        <end position="210"/>
    </location>
</feature>
<keyword evidence="1" id="KW-0802">TPR repeat</keyword>
<name>T1FWQ7_HELRO</name>
<dbReference type="PROSITE" id="PS50005">
    <property type="entry name" value="TPR"/>
    <property type="match status" value="1"/>
</dbReference>